<name>A0ABY4GG35_9BACT</name>
<dbReference type="RefSeq" id="WP_245127584.1">
    <property type="nucleotide sequence ID" value="NZ_CP095068.1"/>
</dbReference>
<geneLocation type="plasmid" evidence="2 3">
    <name>unnamed7</name>
</geneLocation>
<accession>A0ABY4GG35</accession>
<evidence type="ECO:0000313" key="2">
    <source>
        <dbReference type="EMBL" id="UOQ69736.1"/>
    </source>
</evidence>
<feature type="chain" id="PRO_5046093176" evidence="1">
    <location>
        <begin position="21"/>
        <end position="190"/>
    </location>
</feature>
<evidence type="ECO:0000313" key="3">
    <source>
        <dbReference type="Proteomes" id="UP000830401"/>
    </source>
</evidence>
<dbReference type="Proteomes" id="UP000830401">
    <property type="component" value="Plasmid unnamed7"/>
</dbReference>
<keyword evidence="2" id="KW-0614">Plasmid</keyword>
<proteinExistence type="predicted"/>
<dbReference type="Pfam" id="PF12099">
    <property type="entry name" value="DUF3575"/>
    <property type="match status" value="1"/>
</dbReference>
<protein>
    <submittedName>
        <fullName evidence="2">DUF3575 domain-containing protein</fullName>
    </submittedName>
</protein>
<organism evidence="2 3">
    <name type="scientific">Hymenobacter volaticus</name>
    <dbReference type="NCBI Taxonomy" id="2932254"/>
    <lineage>
        <taxon>Bacteria</taxon>
        <taxon>Pseudomonadati</taxon>
        <taxon>Bacteroidota</taxon>
        <taxon>Cytophagia</taxon>
        <taxon>Cytophagales</taxon>
        <taxon>Hymenobacteraceae</taxon>
        <taxon>Hymenobacter</taxon>
    </lineage>
</organism>
<dbReference type="EMBL" id="CP095068">
    <property type="protein sequence ID" value="UOQ69736.1"/>
    <property type="molecule type" value="Genomic_DNA"/>
</dbReference>
<keyword evidence="3" id="KW-1185">Reference proteome</keyword>
<feature type="signal peptide" evidence="1">
    <location>
        <begin position="1"/>
        <end position="20"/>
    </location>
</feature>
<dbReference type="InterPro" id="IPR021958">
    <property type="entry name" value="DUF3575"/>
</dbReference>
<evidence type="ECO:0000256" key="1">
    <source>
        <dbReference type="SAM" id="SignalP"/>
    </source>
</evidence>
<gene>
    <name evidence="2" type="ORF">MUN86_29945</name>
</gene>
<keyword evidence="1" id="KW-0732">Signal</keyword>
<sequence>MKKQLLTACLLTGLATATSAQTTAVKINIFSPLVKTGSFFVEHKLADQRSVQLGALFTSWDTDGTDISGFALTPEYRLYLSDKKPALQGFYLGPFLRYQNLKLTSEALDYSEQNGNVSQSEGKATLNTLGGGVVAGYQFMFKRRFTLDTFLGPSYNGGKVKVTAGGTDSFETDAFSGFGVRTGVTFGVAF</sequence>
<reference evidence="2" key="1">
    <citation type="submission" date="2022-04" db="EMBL/GenBank/DDBJ databases">
        <title>Hymenobacter sp. isolated from the air.</title>
        <authorList>
            <person name="Won M."/>
            <person name="Lee C.-M."/>
            <person name="Woen H.-Y."/>
            <person name="Kwon S.-W."/>
        </authorList>
    </citation>
    <scope>NUCLEOTIDE SEQUENCE</scope>
    <source>
        <strain evidence="2">5420S-77</strain>
        <plasmid evidence="2">unnamed7</plasmid>
    </source>
</reference>